<evidence type="ECO:0000313" key="11">
    <source>
        <dbReference type="RefSeq" id="XP_037900120.1"/>
    </source>
</evidence>
<evidence type="ECO:0000313" key="10">
    <source>
        <dbReference type="Proteomes" id="UP000092443"/>
    </source>
</evidence>
<dbReference type="InterPro" id="IPR028002">
    <property type="entry name" value="Myb_DNA-bind_5"/>
</dbReference>
<gene>
    <name evidence="11" type="primary">LOC119644591</name>
</gene>
<sequence length="537" mass="59915">MSTDGSTAGQVTTSIVDDGSSSQGATGAAGGAGTSAGGKCQMPLTPRFTQEEKDILYSLFHQHEDVIDIKYRKKNRSKYSVRDAWEQIVRDFNSHPNVSAMRNLKQIQKFWLNARLRKQYPFRSVTLKQEQISADSGQNGQQNARQQQQQQQQQLVNHTIKTEPEFTLNGGEANDNNDQSESYEEMEMDGNGVTELEENPLETQQHQQPQHQQLQQVVPTTAIHTQHINVDQISADKLTLTDLLHFKTARPREDIILQIKHPGEATAAQITLPSPTRITIPTHQQQHTMATITANGYNQQIISEIKPQQITLAQYQAQQQLQQQQQQQQVAQQQQLAQQAQLAIIQQQQQQQQAAAVVAAAAVQQQQHQQVKMQLQTTPAEGATQFATATPTFTCTTFSALPTAATVSTGNTNHVSVAAATAPTVATITTAPSLSSHNNVVAVNNVNAVANSTNTSNPTQDPYEEKINYFKMKEAELRYKEQQVALEKKKIELSHTQDQLKHLREVHRLQVEELKVKIRILQEEEKQLLKAQSPLSS</sequence>
<dbReference type="RefSeq" id="XP_037900120.1">
    <property type="nucleotide sequence ID" value="XM_038044192.1"/>
</dbReference>
<feature type="compositionally biased region" description="Polar residues" evidence="8">
    <location>
        <begin position="1"/>
        <end position="15"/>
    </location>
</feature>
<dbReference type="Proteomes" id="UP000092443">
    <property type="component" value="Unplaced"/>
</dbReference>
<proteinExistence type="predicted"/>
<feature type="coiled-coil region" evidence="7">
    <location>
        <begin position="323"/>
        <end position="350"/>
    </location>
</feature>
<evidence type="ECO:0000256" key="6">
    <source>
        <dbReference type="ARBA" id="ARBA00025466"/>
    </source>
</evidence>
<evidence type="ECO:0000256" key="4">
    <source>
        <dbReference type="ARBA" id="ARBA00023125"/>
    </source>
</evidence>
<protein>
    <recommendedName>
        <fullName evidence="2">Regulatory protein zeste</fullName>
    </recommendedName>
</protein>
<keyword evidence="3" id="KW-0805">Transcription regulation</keyword>
<feature type="compositionally biased region" description="Low complexity" evidence="8">
    <location>
        <begin position="137"/>
        <end position="154"/>
    </location>
</feature>
<evidence type="ECO:0000256" key="7">
    <source>
        <dbReference type="SAM" id="Coils"/>
    </source>
</evidence>
<accession>A0A9C5ZE84</accession>
<evidence type="ECO:0000259" key="9">
    <source>
        <dbReference type="Pfam" id="PF13873"/>
    </source>
</evidence>
<feature type="coiled-coil region" evidence="7">
    <location>
        <begin position="472"/>
        <end position="531"/>
    </location>
</feature>
<evidence type="ECO:0000256" key="5">
    <source>
        <dbReference type="ARBA" id="ARBA00023163"/>
    </source>
</evidence>
<dbReference type="GO" id="GO:0003677">
    <property type="term" value="F:DNA binding"/>
    <property type="evidence" value="ECO:0007669"/>
    <property type="project" value="UniProtKB-KW"/>
</dbReference>
<keyword evidence="5" id="KW-0804">Transcription</keyword>
<keyword evidence="10" id="KW-1185">Reference proteome</keyword>
<name>A0A9C5ZE84_9MUSC</name>
<dbReference type="Pfam" id="PF13873">
    <property type="entry name" value="Myb_DNA-bind_5"/>
    <property type="match status" value="1"/>
</dbReference>
<evidence type="ECO:0000256" key="3">
    <source>
        <dbReference type="ARBA" id="ARBA00023015"/>
    </source>
</evidence>
<feature type="domain" description="Myb/SANT-like DNA-binding" evidence="9">
    <location>
        <begin position="46"/>
        <end position="116"/>
    </location>
</feature>
<comment type="subunit">
    <text evidence="1">Self-associates forming complexes of several hundred monomers.</text>
</comment>
<evidence type="ECO:0000256" key="2">
    <source>
        <dbReference type="ARBA" id="ARBA00016807"/>
    </source>
</evidence>
<keyword evidence="4" id="KW-0238">DNA-binding</keyword>
<feature type="compositionally biased region" description="Gly residues" evidence="8">
    <location>
        <begin position="27"/>
        <end position="36"/>
    </location>
</feature>
<comment type="function">
    <text evidence="6">Involved in transvection phenomena (= synapsis-dependent gene expression), where the synaptic pairing of chromosomes carrying genes with which zeste interacts influences the expression of these genes. Zeste binds to DNA and stimulates transcription from a nearby promoter.</text>
</comment>
<evidence type="ECO:0000256" key="8">
    <source>
        <dbReference type="SAM" id="MobiDB-lite"/>
    </source>
</evidence>
<reference evidence="11" key="1">
    <citation type="submission" date="2025-08" db="UniProtKB">
        <authorList>
            <consortium name="RefSeq"/>
        </authorList>
    </citation>
    <scope>IDENTIFICATION</scope>
    <source>
        <tissue evidence="11">Whole body pupa</tissue>
    </source>
</reference>
<dbReference type="AlphaFoldDB" id="A0A9C5ZE84"/>
<evidence type="ECO:0000256" key="1">
    <source>
        <dbReference type="ARBA" id="ARBA00011764"/>
    </source>
</evidence>
<keyword evidence="7" id="KW-0175">Coiled coil</keyword>
<organism evidence="10 11">
    <name type="scientific">Glossina fuscipes</name>
    <dbReference type="NCBI Taxonomy" id="7396"/>
    <lineage>
        <taxon>Eukaryota</taxon>
        <taxon>Metazoa</taxon>
        <taxon>Ecdysozoa</taxon>
        <taxon>Arthropoda</taxon>
        <taxon>Hexapoda</taxon>
        <taxon>Insecta</taxon>
        <taxon>Pterygota</taxon>
        <taxon>Neoptera</taxon>
        <taxon>Endopterygota</taxon>
        <taxon>Diptera</taxon>
        <taxon>Brachycera</taxon>
        <taxon>Muscomorpha</taxon>
        <taxon>Hippoboscoidea</taxon>
        <taxon>Glossinidae</taxon>
        <taxon>Glossina</taxon>
    </lineage>
</organism>
<dbReference type="GeneID" id="119644591"/>
<dbReference type="KEGG" id="gfs:119644591"/>
<feature type="region of interest" description="Disordered" evidence="8">
    <location>
        <begin position="1"/>
        <end position="43"/>
    </location>
</feature>
<feature type="region of interest" description="Disordered" evidence="8">
    <location>
        <begin position="131"/>
        <end position="190"/>
    </location>
</feature>